<organism evidence="1 2">
    <name type="scientific">Dermacentor silvarum</name>
    <name type="common">Tick</name>
    <dbReference type="NCBI Taxonomy" id="543639"/>
    <lineage>
        <taxon>Eukaryota</taxon>
        <taxon>Metazoa</taxon>
        <taxon>Ecdysozoa</taxon>
        <taxon>Arthropoda</taxon>
        <taxon>Chelicerata</taxon>
        <taxon>Arachnida</taxon>
        <taxon>Acari</taxon>
        <taxon>Parasitiformes</taxon>
        <taxon>Ixodida</taxon>
        <taxon>Ixodoidea</taxon>
        <taxon>Ixodidae</taxon>
        <taxon>Rhipicephalinae</taxon>
        <taxon>Dermacentor</taxon>
    </lineage>
</organism>
<reference evidence="1" key="1">
    <citation type="submission" date="2020-05" db="EMBL/GenBank/DDBJ databases">
        <title>Large-scale comparative analyses of tick genomes elucidate their genetic diversity and vector capacities.</title>
        <authorList>
            <person name="Jia N."/>
            <person name="Wang J."/>
            <person name="Shi W."/>
            <person name="Du L."/>
            <person name="Sun Y."/>
            <person name="Zhan W."/>
            <person name="Jiang J."/>
            <person name="Wang Q."/>
            <person name="Zhang B."/>
            <person name="Ji P."/>
            <person name="Sakyi L.B."/>
            <person name="Cui X."/>
            <person name="Yuan T."/>
            <person name="Jiang B."/>
            <person name="Yang W."/>
            <person name="Lam T.T.-Y."/>
            <person name="Chang Q."/>
            <person name="Ding S."/>
            <person name="Wang X."/>
            <person name="Zhu J."/>
            <person name="Ruan X."/>
            <person name="Zhao L."/>
            <person name="Wei J."/>
            <person name="Que T."/>
            <person name="Du C."/>
            <person name="Cheng J."/>
            <person name="Dai P."/>
            <person name="Han X."/>
            <person name="Huang E."/>
            <person name="Gao Y."/>
            <person name="Liu J."/>
            <person name="Shao H."/>
            <person name="Ye R."/>
            <person name="Li L."/>
            <person name="Wei W."/>
            <person name="Wang X."/>
            <person name="Wang C."/>
            <person name="Yang T."/>
            <person name="Huo Q."/>
            <person name="Li W."/>
            <person name="Guo W."/>
            <person name="Chen H."/>
            <person name="Zhou L."/>
            <person name="Ni X."/>
            <person name="Tian J."/>
            <person name="Zhou Y."/>
            <person name="Sheng Y."/>
            <person name="Liu T."/>
            <person name="Pan Y."/>
            <person name="Xia L."/>
            <person name="Li J."/>
            <person name="Zhao F."/>
            <person name="Cao W."/>
        </authorList>
    </citation>
    <scope>NUCLEOTIDE SEQUENCE</scope>
    <source>
        <strain evidence="1">Dsil-2018</strain>
    </source>
</reference>
<proteinExistence type="predicted"/>
<dbReference type="EMBL" id="CM023473">
    <property type="protein sequence ID" value="KAH7954662.1"/>
    <property type="molecule type" value="Genomic_DNA"/>
</dbReference>
<evidence type="ECO:0000313" key="2">
    <source>
        <dbReference type="Proteomes" id="UP000821865"/>
    </source>
</evidence>
<evidence type="ECO:0000313" key="1">
    <source>
        <dbReference type="EMBL" id="KAH7954662.1"/>
    </source>
</evidence>
<dbReference type="Proteomes" id="UP000821865">
    <property type="component" value="Chromosome 4"/>
</dbReference>
<gene>
    <name evidence="1" type="ORF">HPB49_020704</name>
</gene>
<comment type="caution">
    <text evidence="1">The sequence shown here is derived from an EMBL/GenBank/DDBJ whole genome shotgun (WGS) entry which is preliminary data.</text>
</comment>
<accession>A0ACB8CZU3</accession>
<keyword evidence="2" id="KW-1185">Reference proteome</keyword>
<protein>
    <submittedName>
        <fullName evidence="1">Uncharacterized protein</fullName>
    </submittedName>
</protein>
<name>A0ACB8CZU3_DERSI</name>
<sequence length="717" mass="79713">MHGQRSDLTHNGPWEEQLDFERKCDAADTGQKCWLSADLTAWNQVMHRLAFELVETRPGRLRLSSIPHGKAGSDTTAAARQASFLVSWLLARHCCIDEFGVTCAVPCGRPLEETPFPIRLRPSSAQGAKRSIRWLVIEERPTAALVVQDIDAITDLVTVRISARAVRAQFATEVEKLLRRNASSIKSVDISDMNRLPRNIIRALECLVRCESLSLSSLMDFVRGLPDVEAVAQLMRTSTALKELTVDPVMETQISLMAKALECNATLTKLTLFIPDSATLPKGLFPALEANTALKELWLTGCCCIDEQCGQALASALQKNTCLRDIHIEDVQIDHSCMVEWPDALSKNNALECFQLSSDQLPLSGISALCKILSTNKVLKKLVFAGFRASREEREILAEQLAEGKCYGRVQLPWVDPDLVGLAAAVGSPSECPEDLYLPDICQLSEARLRPLCEALGSSKRVRSFSFTIQGHIEGRGAALCDMLKANRSIKRLLLNMTDDRDTTFSRDVFHALAANRSITHLVFHLEKVERLETATAFSYMLAHNSTATSVYVWFATDLHSRFVQELSRGMSRNRIIVDLKLITDTVMCDTTSYPAFEALRRNKAALNRAADFVLTHRPDRRLAEDFENFLGRSCLLAHLVEVTGKREPEALVDVTSAEHYLEDNFLVLTGIVKQSLVCLPAETTQLDALNAQCWRALVRHLKIADVLTEARASPTS</sequence>